<dbReference type="PANTHER" id="PTHR38681">
    <property type="entry name" value="RETROVIRUS-RELATED POL POLYPROTEIN FROM TRANSPOSON 412-LIKE PROTEIN-RELATED"/>
    <property type="match status" value="1"/>
</dbReference>
<evidence type="ECO:0000313" key="3">
    <source>
        <dbReference type="EMBL" id="GBM98538.1"/>
    </source>
</evidence>
<dbReference type="EMBL" id="BGPR01113601">
    <property type="protein sequence ID" value="GBM98538.1"/>
    <property type="molecule type" value="Genomic_DNA"/>
</dbReference>
<dbReference type="Pfam" id="PF00665">
    <property type="entry name" value="rve"/>
    <property type="match status" value="1"/>
</dbReference>
<feature type="compositionally biased region" description="Low complexity" evidence="1">
    <location>
        <begin position="260"/>
        <end position="274"/>
    </location>
</feature>
<dbReference type="AlphaFoldDB" id="A0A4Y2K9H7"/>
<keyword evidence="4" id="KW-1185">Reference proteome</keyword>
<dbReference type="PROSITE" id="PS50994">
    <property type="entry name" value="INTEGRASE"/>
    <property type="match status" value="1"/>
</dbReference>
<organism evidence="3 4">
    <name type="scientific">Araneus ventricosus</name>
    <name type="common">Orbweaver spider</name>
    <name type="synonym">Epeira ventricosa</name>
    <dbReference type="NCBI Taxonomy" id="182803"/>
    <lineage>
        <taxon>Eukaryota</taxon>
        <taxon>Metazoa</taxon>
        <taxon>Ecdysozoa</taxon>
        <taxon>Arthropoda</taxon>
        <taxon>Chelicerata</taxon>
        <taxon>Arachnida</taxon>
        <taxon>Araneae</taxon>
        <taxon>Araneomorphae</taxon>
        <taxon>Entelegynae</taxon>
        <taxon>Araneoidea</taxon>
        <taxon>Araneidae</taxon>
        <taxon>Araneus</taxon>
    </lineage>
</organism>
<evidence type="ECO:0000256" key="1">
    <source>
        <dbReference type="SAM" id="MobiDB-lite"/>
    </source>
</evidence>
<evidence type="ECO:0000313" key="4">
    <source>
        <dbReference type="Proteomes" id="UP000499080"/>
    </source>
</evidence>
<dbReference type="InterPro" id="IPR012337">
    <property type="entry name" value="RNaseH-like_sf"/>
</dbReference>
<sequence length="303" mass="34103">MNNFEKGLHGILQTVHPLPKVSRHVKSPKGDFSLPPARFSHIHLDVVGPLPPSKGYRYCLTAVDRFTRWPEVFPMIDQTANTIAETFYSGWISRFGVPEVVTTDQGRNFESDLFHSFTKYLGISKIRTAAYNPAANGMVERFHRHFFDVPLRFNRALGTTILLAQIFVYKELVNCSHVFVRRDAVRRPLQQPYDGLFQVLQRKAKDYKMQVKDKPIWISINRLKPVFGFKEHGASVSTRKSSASIPANKPSGSIPANEPSASSTASASLPASSSTYTTKFGRKVRFLQPVKYRPSDSGRTTVA</sequence>
<dbReference type="Proteomes" id="UP000499080">
    <property type="component" value="Unassembled WGS sequence"/>
</dbReference>
<dbReference type="GO" id="GO:0003676">
    <property type="term" value="F:nucleic acid binding"/>
    <property type="evidence" value="ECO:0007669"/>
    <property type="project" value="InterPro"/>
</dbReference>
<feature type="region of interest" description="Disordered" evidence="1">
    <location>
        <begin position="238"/>
        <end position="274"/>
    </location>
</feature>
<proteinExistence type="predicted"/>
<comment type="caution">
    <text evidence="3">The sequence shown here is derived from an EMBL/GenBank/DDBJ whole genome shotgun (WGS) entry which is preliminary data.</text>
</comment>
<gene>
    <name evidence="3" type="ORF">AVEN_230188_1</name>
</gene>
<dbReference type="InterPro" id="IPR036397">
    <property type="entry name" value="RNaseH_sf"/>
</dbReference>
<dbReference type="InterPro" id="IPR001584">
    <property type="entry name" value="Integrase_cat-core"/>
</dbReference>
<dbReference type="OrthoDB" id="6431229at2759"/>
<feature type="domain" description="Integrase catalytic" evidence="2">
    <location>
        <begin position="32"/>
        <end position="196"/>
    </location>
</feature>
<dbReference type="SUPFAM" id="SSF53098">
    <property type="entry name" value="Ribonuclease H-like"/>
    <property type="match status" value="1"/>
</dbReference>
<evidence type="ECO:0000259" key="2">
    <source>
        <dbReference type="PROSITE" id="PS50994"/>
    </source>
</evidence>
<dbReference type="PANTHER" id="PTHR38681:SF1">
    <property type="entry name" value="RETROVIRUS-RELATED POL POLYPROTEIN FROM TRANSPOSON 412-LIKE PROTEIN"/>
    <property type="match status" value="1"/>
</dbReference>
<protein>
    <recommendedName>
        <fullName evidence="2">Integrase catalytic domain-containing protein</fullName>
    </recommendedName>
</protein>
<accession>A0A4Y2K9H7</accession>
<name>A0A4Y2K9H7_ARAVE</name>
<reference evidence="3 4" key="1">
    <citation type="journal article" date="2019" name="Sci. Rep.">
        <title>Orb-weaving spider Araneus ventricosus genome elucidates the spidroin gene catalogue.</title>
        <authorList>
            <person name="Kono N."/>
            <person name="Nakamura H."/>
            <person name="Ohtoshi R."/>
            <person name="Moran D.A.P."/>
            <person name="Shinohara A."/>
            <person name="Yoshida Y."/>
            <person name="Fujiwara M."/>
            <person name="Mori M."/>
            <person name="Tomita M."/>
            <person name="Arakawa K."/>
        </authorList>
    </citation>
    <scope>NUCLEOTIDE SEQUENCE [LARGE SCALE GENOMIC DNA]</scope>
</reference>
<dbReference type="Gene3D" id="3.30.420.10">
    <property type="entry name" value="Ribonuclease H-like superfamily/Ribonuclease H"/>
    <property type="match status" value="1"/>
</dbReference>
<dbReference type="GO" id="GO:0015074">
    <property type="term" value="P:DNA integration"/>
    <property type="evidence" value="ECO:0007669"/>
    <property type="project" value="InterPro"/>
</dbReference>